<dbReference type="RefSeq" id="WP_192781727.1">
    <property type="nucleotide sequence ID" value="NZ_JADBGF010000001.1"/>
</dbReference>
<comment type="caution">
    <text evidence="1">The sequence shown here is derived from an EMBL/GenBank/DDBJ whole genome shotgun (WGS) entry which is preliminary data.</text>
</comment>
<reference evidence="1 2" key="1">
    <citation type="submission" date="2020-10" db="EMBL/GenBank/DDBJ databases">
        <title>Sequencing the genomes of 1000 actinobacteria strains.</title>
        <authorList>
            <person name="Klenk H.-P."/>
        </authorList>
    </citation>
    <scope>NUCLEOTIDE SEQUENCE [LARGE SCALE GENOMIC DNA]</scope>
    <source>
        <strain evidence="1 2">DSM 41803</strain>
    </source>
</reference>
<dbReference type="GeneID" id="86830247"/>
<protein>
    <recommendedName>
        <fullName evidence="3">Toxin RelE</fullName>
    </recommendedName>
</protein>
<evidence type="ECO:0008006" key="3">
    <source>
        <dbReference type="Google" id="ProtNLM"/>
    </source>
</evidence>
<sequence>MAWHLEMTGEVRDWLHRLRKDDRTTARLVGQAIQALVEEGPDLGRPLVDRIKGSALHHLKELRPGSAGDTEIRILFAFDPERSAVLLVAGDKAGRWTAWYRRAIPLAEERYTEWLDHLARPRHKETER</sequence>
<gene>
    <name evidence="1" type="ORF">H4687_005692</name>
</gene>
<accession>A0A8I0P4U5</accession>
<dbReference type="Pfam" id="PF05973">
    <property type="entry name" value="Gp49"/>
    <property type="match status" value="1"/>
</dbReference>
<keyword evidence="2" id="KW-1185">Reference proteome</keyword>
<dbReference type="AlphaFoldDB" id="A0A8I0P4U5"/>
<evidence type="ECO:0000313" key="1">
    <source>
        <dbReference type="EMBL" id="MBE1599563.1"/>
    </source>
</evidence>
<proteinExistence type="predicted"/>
<evidence type="ECO:0000313" key="2">
    <source>
        <dbReference type="Proteomes" id="UP000629287"/>
    </source>
</evidence>
<name>A0A8I0P4U5_9ACTN</name>
<dbReference type="Proteomes" id="UP000629287">
    <property type="component" value="Unassembled WGS sequence"/>
</dbReference>
<dbReference type="EMBL" id="JADBGF010000001">
    <property type="protein sequence ID" value="MBE1599563.1"/>
    <property type="molecule type" value="Genomic_DNA"/>
</dbReference>
<organism evidence="1 2">
    <name type="scientific">Streptomyces stelliscabiei</name>
    <dbReference type="NCBI Taxonomy" id="146820"/>
    <lineage>
        <taxon>Bacteria</taxon>
        <taxon>Bacillati</taxon>
        <taxon>Actinomycetota</taxon>
        <taxon>Actinomycetes</taxon>
        <taxon>Kitasatosporales</taxon>
        <taxon>Streptomycetaceae</taxon>
        <taxon>Streptomyces</taxon>
    </lineage>
</organism>
<dbReference type="InterPro" id="IPR009241">
    <property type="entry name" value="HigB-like"/>
</dbReference>